<feature type="domain" description="Lipocalin-like" evidence="2">
    <location>
        <begin position="36"/>
        <end position="124"/>
    </location>
</feature>
<dbReference type="RefSeq" id="WP_345095267.1">
    <property type="nucleotide sequence ID" value="NZ_BAABCS010000021.1"/>
</dbReference>
<comment type="caution">
    <text evidence="3">The sequence shown here is derived from an EMBL/GenBank/DDBJ whole genome shotgun (WGS) entry which is preliminary data.</text>
</comment>
<dbReference type="Proteomes" id="UP001500426">
    <property type="component" value="Unassembled WGS sequence"/>
</dbReference>
<proteinExistence type="predicted"/>
<evidence type="ECO:0000313" key="4">
    <source>
        <dbReference type="Proteomes" id="UP001500426"/>
    </source>
</evidence>
<dbReference type="InterPro" id="IPR024311">
    <property type="entry name" value="Lipocalin-like"/>
</dbReference>
<name>A0ABP7V252_9FLAO</name>
<evidence type="ECO:0000313" key="3">
    <source>
        <dbReference type="EMBL" id="GAA4057879.1"/>
    </source>
</evidence>
<keyword evidence="1" id="KW-0732">Signal</keyword>
<protein>
    <recommendedName>
        <fullName evidence="2">Lipocalin-like domain-containing protein</fullName>
    </recommendedName>
</protein>
<organism evidence="3 4">
    <name type="scientific">Flavobacterium chungnamense</name>
    <dbReference type="NCBI Taxonomy" id="706182"/>
    <lineage>
        <taxon>Bacteria</taxon>
        <taxon>Pseudomonadati</taxon>
        <taxon>Bacteroidota</taxon>
        <taxon>Flavobacteriia</taxon>
        <taxon>Flavobacteriales</taxon>
        <taxon>Flavobacteriaceae</taxon>
        <taxon>Flavobacterium</taxon>
    </lineage>
</organism>
<evidence type="ECO:0000259" key="2">
    <source>
        <dbReference type="Pfam" id="PF13648"/>
    </source>
</evidence>
<sequence>MKTKKKIGSKLFILFLLTFYSCSHNENSQTSNSDLLIGKWEFFSTTQNGVIHDDYNPTGCHRNSLEYFANNTMVENHNDNIPSPCTVHVYPNNYTFDGTTIKKITSSISSFNSTVLTLNSTTLVTSTYNGSIIKTYKRIN</sequence>
<gene>
    <name evidence="3" type="ORF">GCM10022388_25820</name>
</gene>
<feature type="signal peptide" evidence="1">
    <location>
        <begin position="1"/>
        <end position="25"/>
    </location>
</feature>
<evidence type="ECO:0000256" key="1">
    <source>
        <dbReference type="SAM" id="SignalP"/>
    </source>
</evidence>
<feature type="chain" id="PRO_5046419608" description="Lipocalin-like domain-containing protein" evidence="1">
    <location>
        <begin position="26"/>
        <end position="140"/>
    </location>
</feature>
<dbReference type="EMBL" id="BAABCS010000021">
    <property type="protein sequence ID" value="GAA4057879.1"/>
    <property type="molecule type" value="Genomic_DNA"/>
</dbReference>
<dbReference type="PROSITE" id="PS51257">
    <property type="entry name" value="PROKAR_LIPOPROTEIN"/>
    <property type="match status" value="1"/>
</dbReference>
<reference evidence="4" key="1">
    <citation type="journal article" date="2019" name="Int. J. Syst. Evol. Microbiol.">
        <title>The Global Catalogue of Microorganisms (GCM) 10K type strain sequencing project: providing services to taxonomists for standard genome sequencing and annotation.</title>
        <authorList>
            <consortium name="The Broad Institute Genomics Platform"/>
            <consortium name="The Broad Institute Genome Sequencing Center for Infectious Disease"/>
            <person name="Wu L."/>
            <person name="Ma J."/>
        </authorList>
    </citation>
    <scope>NUCLEOTIDE SEQUENCE [LARGE SCALE GENOMIC DNA]</scope>
    <source>
        <strain evidence="4">JCM 17068</strain>
    </source>
</reference>
<keyword evidence="4" id="KW-1185">Reference proteome</keyword>
<dbReference type="Pfam" id="PF13648">
    <property type="entry name" value="Lipocalin_4"/>
    <property type="match status" value="1"/>
</dbReference>
<accession>A0ABP7V252</accession>